<dbReference type="HOGENOM" id="CLU_136762_0_0_6"/>
<name>Q6LLQ9_PHOPR</name>
<keyword evidence="1" id="KW-0812">Transmembrane</keyword>
<keyword evidence="1" id="KW-1133">Transmembrane helix</keyword>
<dbReference type="AlphaFoldDB" id="Q6LLQ9"/>
<organism evidence="3 4">
    <name type="scientific">Photobacterium profundum (strain SS9)</name>
    <dbReference type="NCBI Taxonomy" id="298386"/>
    <lineage>
        <taxon>Bacteria</taxon>
        <taxon>Pseudomonadati</taxon>
        <taxon>Pseudomonadota</taxon>
        <taxon>Gammaproteobacteria</taxon>
        <taxon>Vibrionales</taxon>
        <taxon>Vibrionaceae</taxon>
        <taxon>Photobacterium</taxon>
    </lineage>
</organism>
<reference evidence="4" key="1">
    <citation type="journal article" date="2005" name="Science">
        <title>Life at depth: Photobacterium profundum genome sequence and expression analysis.</title>
        <authorList>
            <person name="Vezzi A."/>
            <person name="Campanaro S."/>
            <person name="D'Angelo M."/>
            <person name="Simonato F."/>
            <person name="Vitulo N."/>
            <person name="Lauro F.M."/>
            <person name="Cestaro A."/>
            <person name="Malacrida G."/>
            <person name="Simionati B."/>
            <person name="Cannata N."/>
            <person name="Romualdi C."/>
            <person name="Bartlett D.H."/>
            <person name="Valle G."/>
        </authorList>
    </citation>
    <scope>NUCLEOTIDE SEQUENCE [LARGE SCALE GENOMIC DNA]</scope>
    <source>
        <strain evidence="4">ATCC BAA-1253 / SS9</strain>
    </source>
</reference>
<feature type="domain" description="DUF2489" evidence="2">
    <location>
        <begin position="15"/>
        <end position="153"/>
    </location>
</feature>
<proteinExistence type="predicted"/>
<dbReference type="Pfam" id="PF10675">
    <property type="entry name" value="DUF2489"/>
    <property type="match status" value="1"/>
</dbReference>
<sequence>MQDMTLWLGLGGSIIVALAIYAGYLLFKVYQQHQHHKAFLKRAALQQAEQIKTRNTNIMDSVFIIADAGKQEQCDMSEVTIRLYKLMEVLQAEQHIDFASKFPAMFELYHVVKDMPRGDARNMIQKKERMKLDLERMKAEARLQNTIKLELDDILLMKS</sequence>
<evidence type="ECO:0000256" key="1">
    <source>
        <dbReference type="SAM" id="Phobius"/>
    </source>
</evidence>
<dbReference type="EMBL" id="CR378674">
    <property type="protein sequence ID" value="CAG21769.1"/>
    <property type="molecule type" value="Genomic_DNA"/>
</dbReference>
<evidence type="ECO:0000313" key="3">
    <source>
        <dbReference type="EMBL" id="CAG21769.1"/>
    </source>
</evidence>
<evidence type="ECO:0000259" key="2">
    <source>
        <dbReference type="Pfam" id="PF10675"/>
    </source>
</evidence>
<dbReference type="eggNOG" id="ENOG50332QM">
    <property type="taxonomic scope" value="Bacteria"/>
</dbReference>
<evidence type="ECO:0000313" key="4">
    <source>
        <dbReference type="Proteomes" id="UP000000593"/>
    </source>
</evidence>
<dbReference type="InterPro" id="IPR019617">
    <property type="entry name" value="DUF2489"/>
</dbReference>
<gene>
    <name evidence="3" type="primary">HD1705</name>
    <name evidence="3" type="ordered locus">PBPRA3498</name>
</gene>
<dbReference type="STRING" id="298386.PBPRA3498"/>
<protein>
    <recommendedName>
        <fullName evidence="2">DUF2489 domain-containing protein</fullName>
    </recommendedName>
</protein>
<dbReference type="KEGG" id="ppr:PBPRA3498"/>
<keyword evidence="1" id="KW-0472">Membrane</keyword>
<keyword evidence="4" id="KW-1185">Reference proteome</keyword>
<accession>Q6LLQ9</accession>
<dbReference type="Proteomes" id="UP000000593">
    <property type="component" value="Chromosome 1"/>
</dbReference>
<feature type="transmembrane region" description="Helical" evidence="1">
    <location>
        <begin position="6"/>
        <end position="27"/>
    </location>
</feature>